<comment type="caution">
    <text evidence="2">The sequence shown here is derived from an EMBL/GenBank/DDBJ whole genome shotgun (WGS) entry which is preliminary data.</text>
</comment>
<feature type="region of interest" description="Disordered" evidence="1">
    <location>
        <begin position="73"/>
        <end position="108"/>
    </location>
</feature>
<name>A0AAD7WDV6_9TELE</name>
<evidence type="ECO:0000256" key="1">
    <source>
        <dbReference type="SAM" id="MobiDB-lite"/>
    </source>
</evidence>
<sequence>MAPPMAGTHTALHLHQPIREQSCIRPYVPAGRARDFIYKGRGPSHAPPTNGHEQRGGACETAAELQGGLLQSSVGQQPSTTMTAGPGSPWETRAPSSQADGGGALGRC</sequence>
<accession>A0AAD7WDV6</accession>
<feature type="region of interest" description="Disordered" evidence="1">
    <location>
        <begin position="38"/>
        <end position="59"/>
    </location>
</feature>
<gene>
    <name evidence="2" type="ORF">AAFF_G00059940</name>
</gene>
<evidence type="ECO:0000313" key="3">
    <source>
        <dbReference type="Proteomes" id="UP001221898"/>
    </source>
</evidence>
<keyword evidence="3" id="KW-1185">Reference proteome</keyword>
<dbReference type="EMBL" id="JAINUG010000136">
    <property type="protein sequence ID" value="KAJ8393521.1"/>
    <property type="molecule type" value="Genomic_DNA"/>
</dbReference>
<proteinExistence type="predicted"/>
<dbReference type="Proteomes" id="UP001221898">
    <property type="component" value="Unassembled WGS sequence"/>
</dbReference>
<organism evidence="2 3">
    <name type="scientific">Aldrovandia affinis</name>
    <dbReference type="NCBI Taxonomy" id="143900"/>
    <lineage>
        <taxon>Eukaryota</taxon>
        <taxon>Metazoa</taxon>
        <taxon>Chordata</taxon>
        <taxon>Craniata</taxon>
        <taxon>Vertebrata</taxon>
        <taxon>Euteleostomi</taxon>
        <taxon>Actinopterygii</taxon>
        <taxon>Neopterygii</taxon>
        <taxon>Teleostei</taxon>
        <taxon>Notacanthiformes</taxon>
        <taxon>Halosauridae</taxon>
        <taxon>Aldrovandia</taxon>
    </lineage>
</organism>
<protein>
    <submittedName>
        <fullName evidence="2">Uncharacterized protein</fullName>
    </submittedName>
</protein>
<evidence type="ECO:0000313" key="2">
    <source>
        <dbReference type="EMBL" id="KAJ8393521.1"/>
    </source>
</evidence>
<reference evidence="2" key="1">
    <citation type="journal article" date="2023" name="Science">
        <title>Genome structures resolve the early diversification of teleost fishes.</title>
        <authorList>
            <person name="Parey E."/>
            <person name="Louis A."/>
            <person name="Montfort J."/>
            <person name="Bouchez O."/>
            <person name="Roques C."/>
            <person name="Iampietro C."/>
            <person name="Lluch J."/>
            <person name="Castinel A."/>
            <person name="Donnadieu C."/>
            <person name="Desvignes T."/>
            <person name="Floi Bucao C."/>
            <person name="Jouanno E."/>
            <person name="Wen M."/>
            <person name="Mejri S."/>
            <person name="Dirks R."/>
            <person name="Jansen H."/>
            <person name="Henkel C."/>
            <person name="Chen W.J."/>
            <person name="Zahm M."/>
            <person name="Cabau C."/>
            <person name="Klopp C."/>
            <person name="Thompson A.W."/>
            <person name="Robinson-Rechavi M."/>
            <person name="Braasch I."/>
            <person name="Lecointre G."/>
            <person name="Bobe J."/>
            <person name="Postlethwait J.H."/>
            <person name="Berthelot C."/>
            <person name="Roest Crollius H."/>
            <person name="Guiguen Y."/>
        </authorList>
    </citation>
    <scope>NUCLEOTIDE SEQUENCE</scope>
    <source>
        <strain evidence="2">NC1722</strain>
    </source>
</reference>
<dbReference type="AlphaFoldDB" id="A0AAD7WDV6"/>